<gene>
    <name evidence="2" type="ORF">HYN51_14515</name>
</gene>
<organism evidence="2 3">
    <name type="scientific">Limnobaculum parvum</name>
    <dbReference type="NCBI Taxonomy" id="2172103"/>
    <lineage>
        <taxon>Bacteria</taxon>
        <taxon>Pseudomonadati</taxon>
        <taxon>Pseudomonadota</taxon>
        <taxon>Gammaproteobacteria</taxon>
        <taxon>Enterobacterales</taxon>
        <taxon>Budviciaceae</taxon>
        <taxon>Limnobaculum</taxon>
    </lineage>
</organism>
<dbReference type="KEGG" id="lpv:HYN51_14515"/>
<dbReference type="InterPro" id="IPR001296">
    <property type="entry name" value="Glyco_trans_1"/>
</dbReference>
<protein>
    <submittedName>
        <fullName evidence="2">Glycosyltransferase family 4 protein</fullName>
    </submittedName>
</protein>
<dbReference type="GO" id="GO:0016757">
    <property type="term" value="F:glycosyltransferase activity"/>
    <property type="evidence" value="ECO:0007669"/>
    <property type="project" value="InterPro"/>
</dbReference>
<dbReference type="Pfam" id="PF00534">
    <property type="entry name" value="Glycos_transf_1"/>
    <property type="match status" value="1"/>
</dbReference>
<name>A0A2Y9U0S0_9GAMM</name>
<dbReference type="RefSeq" id="WP_108901699.1">
    <property type="nucleotide sequence ID" value="NZ_CP029185.2"/>
</dbReference>
<keyword evidence="3" id="KW-1185">Reference proteome</keyword>
<dbReference type="GO" id="GO:1901135">
    <property type="term" value="P:carbohydrate derivative metabolic process"/>
    <property type="evidence" value="ECO:0007669"/>
    <property type="project" value="UniProtKB-ARBA"/>
</dbReference>
<dbReference type="PANTHER" id="PTHR12526:SF630">
    <property type="entry name" value="GLYCOSYLTRANSFERASE"/>
    <property type="match status" value="1"/>
</dbReference>
<sequence>MQKIIFLIHDITKPGGTERVTLTLARNFQKEDVPCEIFSLNKENNIPFYSSGKTLIKYAKSNIRILSIIEAINYAKRNNAKLIVVSMGRLSIEVSFLARVCLFKNIYLYEHISFESFGMHIRILKYFSYLISKGTIFLTRHDVEFVKSKLPKIKAYSIDNINPYENINYIDINERENIVLAVGRLTDQKNFSRLINLWSKFENLGWKLLIIGSGPEKKKLENDIVDLKIKNILIHDATPNVDSYYKRSKVYVMTSKYEGLPMVLIEAQGFGLPAISFDCKTGPADIIQNNESGYIIPYDDDDDFINKLQSIMNDAACLSNMSKKAFVNAQRFTFLEVKNEWFKILSEESK</sequence>
<dbReference type="EMBL" id="CP029185">
    <property type="protein sequence ID" value="AWH89656.1"/>
    <property type="molecule type" value="Genomic_DNA"/>
</dbReference>
<accession>A0A2Y9U0S0</accession>
<dbReference type="AlphaFoldDB" id="A0A2Y9U0S0"/>
<dbReference type="Proteomes" id="UP000244908">
    <property type="component" value="Chromosome"/>
</dbReference>
<dbReference type="SUPFAM" id="SSF53756">
    <property type="entry name" value="UDP-Glycosyltransferase/glycogen phosphorylase"/>
    <property type="match status" value="1"/>
</dbReference>
<proteinExistence type="predicted"/>
<evidence type="ECO:0000259" key="1">
    <source>
        <dbReference type="Pfam" id="PF00534"/>
    </source>
</evidence>
<reference evidence="2 3" key="1">
    <citation type="journal article" date="2019" name="Int. J. Syst. Evol. Microbiol.">
        <title>Limnobaculum parvum gen. nov., sp. nov., isolated from a freshwater lake.</title>
        <authorList>
            <person name="Baek C."/>
            <person name="Shin S.K."/>
            <person name="Yi H."/>
        </authorList>
    </citation>
    <scope>NUCLEOTIDE SEQUENCE [LARGE SCALE GENOMIC DNA]</scope>
    <source>
        <strain evidence="2 3">HYN0051</strain>
    </source>
</reference>
<evidence type="ECO:0000313" key="2">
    <source>
        <dbReference type="EMBL" id="AWH89656.1"/>
    </source>
</evidence>
<dbReference type="Gene3D" id="3.40.50.2000">
    <property type="entry name" value="Glycogen Phosphorylase B"/>
    <property type="match status" value="2"/>
</dbReference>
<feature type="domain" description="Glycosyl transferase family 1" evidence="1">
    <location>
        <begin position="170"/>
        <end position="325"/>
    </location>
</feature>
<evidence type="ECO:0000313" key="3">
    <source>
        <dbReference type="Proteomes" id="UP000244908"/>
    </source>
</evidence>
<dbReference type="OrthoDB" id="9777346at2"/>
<dbReference type="PANTHER" id="PTHR12526">
    <property type="entry name" value="GLYCOSYLTRANSFERASE"/>
    <property type="match status" value="1"/>
</dbReference>